<evidence type="ECO:0000313" key="2">
    <source>
        <dbReference type="EMBL" id="BBX27960.1"/>
    </source>
</evidence>
<protein>
    <submittedName>
        <fullName evidence="2">Uncharacterized protein</fullName>
    </submittedName>
</protein>
<feature type="compositionally biased region" description="Low complexity" evidence="1">
    <location>
        <begin position="22"/>
        <end position="45"/>
    </location>
</feature>
<dbReference type="AlphaFoldDB" id="A0A6N4USV1"/>
<gene>
    <name evidence="2" type="ORF">MALV_30850</name>
</gene>
<evidence type="ECO:0000313" key="3">
    <source>
        <dbReference type="Proteomes" id="UP000466906"/>
    </source>
</evidence>
<feature type="region of interest" description="Disordered" evidence="1">
    <location>
        <begin position="1"/>
        <end position="45"/>
    </location>
</feature>
<name>A0A6N4USV1_9MYCO</name>
<sequence>MGSMTLADIGMPSLTPHEREPVPAASPTLAAPLATAPPGSSVRPVSVPIVGPLLILPTMAPAR</sequence>
<dbReference type="KEGG" id="malv:MALV_30850"/>
<proteinExistence type="predicted"/>
<dbReference type="EMBL" id="AP022565">
    <property type="protein sequence ID" value="BBX27960.1"/>
    <property type="molecule type" value="Genomic_DNA"/>
</dbReference>
<organism evidence="2 3">
    <name type="scientific">Mycolicibacterium alvei</name>
    <dbReference type="NCBI Taxonomy" id="67081"/>
    <lineage>
        <taxon>Bacteria</taxon>
        <taxon>Bacillati</taxon>
        <taxon>Actinomycetota</taxon>
        <taxon>Actinomycetes</taxon>
        <taxon>Mycobacteriales</taxon>
        <taxon>Mycobacteriaceae</taxon>
        <taxon>Mycolicibacterium</taxon>
    </lineage>
</organism>
<keyword evidence="3" id="KW-1185">Reference proteome</keyword>
<dbReference type="Proteomes" id="UP000466906">
    <property type="component" value="Chromosome"/>
</dbReference>
<accession>A0A6N4USV1</accession>
<evidence type="ECO:0000256" key="1">
    <source>
        <dbReference type="SAM" id="MobiDB-lite"/>
    </source>
</evidence>
<reference evidence="2 3" key="1">
    <citation type="journal article" date="2019" name="Emerg. Microbes Infect.">
        <title>Comprehensive subspecies identification of 175 nontuberculous mycobacteria species based on 7547 genomic profiles.</title>
        <authorList>
            <person name="Matsumoto Y."/>
            <person name="Kinjo T."/>
            <person name="Motooka D."/>
            <person name="Nabeya D."/>
            <person name="Jung N."/>
            <person name="Uechi K."/>
            <person name="Horii T."/>
            <person name="Iida T."/>
            <person name="Fujita J."/>
            <person name="Nakamura S."/>
        </authorList>
    </citation>
    <scope>NUCLEOTIDE SEQUENCE [LARGE SCALE GENOMIC DNA]</scope>
    <source>
        <strain evidence="2 3">JCM 12272</strain>
    </source>
</reference>